<evidence type="ECO:0000256" key="3">
    <source>
        <dbReference type="ARBA" id="ARBA00012781"/>
    </source>
</evidence>
<dbReference type="InterPro" id="IPR011059">
    <property type="entry name" value="Metal-dep_hydrolase_composite"/>
</dbReference>
<gene>
    <name evidence="10" type="ORF">DesfrDRAFT_1431</name>
</gene>
<evidence type="ECO:0000256" key="1">
    <source>
        <dbReference type="ARBA" id="ARBA00004984"/>
    </source>
</evidence>
<dbReference type="InterPro" id="IPR032466">
    <property type="entry name" value="Metal_Hydrolase"/>
</dbReference>
<dbReference type="OrthoDB" id="9807210at2"/>
<dbReference type="UniPathway" id="UPA00603">
    <property type="reaction ID" value="UER00660"/>
</dbReference>
<evidence type="ECO:0000256" key="5">
    <source>
        <dbReference type="ARBA" id="ARBA00022801"/>
    </source>
</evidence>
<dbReference type="Gene3D" id="3.20.20.140">
    <property type="entry name" value="Metal-dependent hydrolases"/>
    <property type="match status" value="1"/>
</dbReference>
<accession>E1JUY2</accession>
<dbReference type="PANTHER" id="PTHR11271:SF6">
    <property type="entry name" value="GUANINE DEAMINASE"/>
    <property type="match status" value="1"/>
</dbReference>
<protein>
    <recommendedName>
        <fullName evidence="3 7">Guanine deaminase</fullName>
        <shortName evidence="8">Guanase</shortName>
        <ecNumber evidence="3 7">3.5.4.3</ecNumber>
    </recommendedName>
    <alternativeName>
        <fullName evidence="8">Guanine aminohydrolase</fullName>
    </alternativeName>
</protein>
<keyword evidence="5 8" id="KW-0378">Hydrolase</keyword>
<feature type="domain" description="Amidohydrolase-related" evidence="9">
    <location>
        <begin position="74"/>
        <end position="466"/>
    </location>
</feature>
<dbReference type="PANTHER" id="PTHR11271">
    <property type="entry name" value="GUANINE DEAMINASE"/>
    <property type="match status" value="1"/>
</dbReference>
<evidence type="ECO:0000313" key="10">
    <source>
        <dbReference type="EMBL" id="EFL51896.1"/>
    </source>
</evidence>
<dbReference type="eggNOG" id="COG0402">
    <property type="taxonomic scope" value="Bacteria"/>
</dbReference>
<dbReference type="STRING" id="596151.DesfrDRAFT_1431"/>
<comment type="function">
    <text evidence="8">Catalyzes the hydrolytic deamination of guanine, producing xanthine and ammonia.</text>
</comment>
<comment type="caution">
    <text evidence="10">The sequence shown here is derived from an EMBL/GenBank/DDBJ whole genome shotgun (WGS) entry which is preliminary data.</text>
</comment>
<dbReference type="SUPFAM" id="SSF51556">
    <property type="entry name" value="Metallo-dependent hydrolases"/>
    <property type="match status" value="1"/>
</dbReference>
<dbReference type="EMBL" id="AECZ01000007">
    <property type="protein sequence ID" value="EFL51896.1"/>
    <property type="molecule type" value="Genomic_DNA"/>
</dbReference>
<keyword evidence="11" id="KW-1185">Reference proteome</keyword>
<dbReference type="Proteomes" id="UP000006250">
    <property type="component" value="Unassembled WGS sequence"/>
</dbReference>
<dbReference type="GO" id="GO:0005829">
    <property type="term" value="C:cytosol"/>
    <property type="evidence" value="ECO:0007669"/>
    <property type="project" value="TreeGrafter"/>
</dbReference>
<dbReference type="SUPFAM" id="SSF51338">
    <property type="entry name" value="Composite domain of metallo-dependent hydrolases"/>
    <property type="match status" value="2"/>
</dbReference>
<dbReference type="AlphaFoldDB" id="E1JUY2"/>
<dbReference type="GO" id="GO:0008270">
    <property type="term" value="F:zinc ion binding"/>
    <property type="evidence" value="ECO:0007669"/>
    <property type="project" value="UniProtKB-UniRule"/>
</dbReference>
<reference evidence="10 11" key="1">
    <citation type="submission" date="2010-08" db="EMBL/GenBank/DDBJ databases">
        <title>The draft genome of Desulfovibrio fructosovorans JJ.</title>
        <authorList>
            <consortium name="US DOE Joint Genome Institute (JGI-PGF)"/>
            <person name="Lucas S."/>
            <person name="Copeland A."/>
            <person name="Lapidus A."/>
            <person name="Cheng J.-F."/>
            <person name="Bruce D."/>
            <person name="Goodwin L."/>
            <person name="Pitluck S."/>
            <person name="Land M.L."/>
            <person name="Hauser L."/>
            <person name="Chang Y.-J."/>
            <person name="Jeffries C."/>
            <person name="Wall J.D."/>
            <person name="Stahl D.A."/>
            <person name="Arkin A.P."/>
            <person name="Dehal P."/>
            <person name="Stolyar S.M."/>
            <person name="Hazen T.C."/>
            <person name="Woyke T.J."/>
        </authorList>
    </citation>
    <scope>NUCLEOTIDE SEQUENCE [LARGE SCALE GENOMIC DNA]</scope>
    <source>
        <strain evidence="10 11">JJ</strain>
    </source>
</reference>
<dbReference type="GO" id="GO:0008892">
    <property type="term" value="F:guanine deaminase activity"/>
    <property type="evidence" value="ECO:0007669"/>
    <property type="project" value="UniProtKB-UniRule"/>
</dbReference>
<evidence type="ECO:0000256" key="7">
    <source>
        <dbReference type="NCBIfam" id="TIGR02967"/>
    </source>
</evidence>
<dbReference type="InterPro" id="IPR006680">
    <property type="entry name" value="Amidohydro-rel"/>
</dbReference>
<dbReference type="InterPro" id="IPR014311">
    <property type="entry name" value="Guanine_deaminase"/>
</dbReference>
<keyword evidence="6 8" id="KW-0862">Zinc</keyword>
<comment type="similarity">
    <text evidence="2 8">Belongs to the metallo-dependent hydrolases superfamily. ATZ/TRZ family.</text>
</comment>
<evidence type="ECO:0000256" key="4">
    <source>
        <dbReference type="ARBA" id="ARBA00022723"/>
    </source>
</evidence>
<dbReference type="InterPro" id="IPR051607">
    <property type="entry name" value="Metallo-dep_hydrolases"/>
</dbReference>
<comment type="cofactor">
    <cofactor evidence="8">
        <name>Zn(2+)</name>
        <dbReference type="ChEBI" id="CHEBI:29105"/>
    </cofactor>
    <text evidence="8">Binds 1 zinc ion per subunit.</text>
</comment>
<name>E1JUY2_SOLFR</name>
<comment type="catalytic activity">
    <reaction evidence="8">
        <text>guanine + H2O + H(+) = xanthine + NH4(+)</text>
        <dbReference type="Rhea" id="RHEA:14665"/>
        <dbReference type="ChEBI" id="CHEBI:15377"/>
        <dbReference type="ChEBI" id="CHEBI:15378"/>
        <dbReference type="ChEBI" id="CHEBI:16235"/>
        <dbReference type="ChEBI" id="CHEBI:17712"/>
        <dbReference type="ChEBI" id="CHEBI:28938"/>
        <dbReference type="EC" id="3.5.4.3"/>
    </reaction>
</comment>
<organism evidence="10 11">
    <name type="scientific">Solidesulfovibrio fructosivorans JJ]</name>
    <dbReference type="NCBI Taxonomy" id="596151"/>
    <lineage>
        <taxon>Bacteria</taxon>
        <taxon>Pseudomonadati</taxon>
        <taxon>Thermodesulfobacteriota</taxon>
        <taxon>Desulfovibrionia</taxon>
        <taxon>Desulfovibrionales</taxon>
        <taxon>Desulfovibrionaceae</taxon>
        <taxon>Solidesulfovibrio</taxon>
    </lineage>
</organism>
<evidence type="ECO:0000256" key="6">
    <source>
        <dbReference type="ARBA" id="ARBA00022833"/>
    </source>
</evidence>
<comment type="pathway">
    <text evidence="1 8">Purine metabolism; guanine degradation; xanthine from guanine: step 1/1.</text>
</comment>
<sequence>METAGVSRCAVRGMFFDFLDDPWKHAGKEHEAARFLRDGLLVVENGRISDFGLFEEVSPRHPGLEVVSLPGRLLLPGFIDGHVHFPQLRVMGAYGRHLLDWLQQRVFPEERKYGDRDYADKAAGLFFDALLAAGTTTCQAFTTSHPVATEAFFEEATRRNMRVITGLTGMDRFAPEASCVGSDDFYRESRRLIGRYHRKGRNLYAITPRFAVGCTDAMLDYSRRLKAEFPDCWVNTHISENPAEVRVARELFPDCQDYTAVYERYGLLGPKCTAGHGIWLSDDELRRFSKAGAAVAFCPLSNFFLGSGSFRLGRAMDPEHPVSVVLGSDIGGGNALTLLRVMEEAYKVGMCNATLLDGSLDPRAMDLAEAERNKFSPYRAYYLSTLGGARALCLDDLLGNFEPGKEADFVALDWRAGQAAMAWRQSLAVRDATGPRTVDEAAELLFGVMAMGDDRNVDETWIAGKRAYKKAATAA</sequence>
<evidence type="ECO:0000259" key="9">
    <source>
        <dbReference type="Pfam" id="PF01979"/>
    </source>
</evidence>
<dbReference type="NCBIfam" id="TIGR02967">
    <property type="entry name" value="guan_deamin"/>
    <property type="match status" value="1"/>
</dbReference>
<dbReference type="EC" id="3.5.4.3" evidence="3 7"/>
<keyword evidence="4 8" id="KW-0479">Metal-binding</keyword>
<proteinExistence type="inferred from homology"/>
<dbReference type="Gene3D" id="2.30.40.10">
    <property type="entry name" value="Urease, subunit C, domain 1"/>
    <property type="match status" value="1"/>
</dbReference>
<evidence type="ECO:0000256" key="8">
    <source>
        <dbReference type="RuleBase" id="RU366009"/>
    </source>
</evidence>
<evidence type="ECO:0000256" key="2">
    <source>
        <dbReference type="ARBA" id="ARBA00006745"/>
    </source>
</evidence>
<dbReference type="RefSeq" id="WP_005992476.1">
    <property type="nucleotide sequence ID" value="NZ_AECZ01000007.1"/>
</dbReference>
<evidence type="ECO:0000313" key="11">
    <source>
        <dbReference type="Proteomes" id="UP000006250"/>
    </source>
</evidence>
<dbReference type="NCBIfam" id="NF006679">
    <property type="entry name" value="PRK09228.1"/>
    <property type="match status" value="1"/>
</dbReference>
<dbReference type="Pfam" id="PF01979">
    <property type="entry name" value="Amidohydro_1"/>
    <property type="match status" value="1"/>
</dbReference>
<dbReference type="GO" id="GO:0006147">
    <property type="term" value="P:guanine catabolic process"/>
    <property type="evidence" value="ECO:0007669"/>
    <property type="project" value="UniProtKB-UniRule"/>
</dbReference>